<name>A0ABN1ERZ4_9PROT</name>
<evidence type="ECO:0000256" key="4">
    <source>
        <dbReference type="ARBA" id="ARBA00022989"/>
    </source>
</evidence>
<evidence type="ECO:0000259" key="8">
    <source>
        <dbReference type="Pfam" id="PF04138"/>
    </source>
</evidence>
<dbReference type="Pfam" id="PF04138">
    <property type="entry name" value="GtrA_DPMS_TM"/>
    <property type="match status" value="1"/>
</dbReference>
<feature type="compositionally biased region" description="Basic and acidic residues" evidence="6">
    <location>
        <begin position="149"/>
        <end position="160"/>
    </location>
</feature>
<protein>
    <recommendedName>
        <fullName evidence="8">GtrA/DPMS transmembrane domain-containing protein</fullName>
    </recommendedName>
</protein>
<feature type="region of interest" description="Disordered" evidence="6">
    <location>
        <begin position="133"/>
        <end position="160"/>
    </location>
</feature>
<gene>
    <name evidence="9" type="ORF">GCM10009416_09550</name>
</gene>
<keyword evidence="10" id="KW-1185">Reference proteome</keyword>
<comment type="caution">
    <text evidence="9">The sequence shown here is derived from an EMBL/GenBank/DDBJ whole genome shotgun (WGS) entry which is preliminary data.</text>
</comment>
<feature type="transmembrane region" description="Helical" evidence="7">
    <location>
        <begin position="70"/>
        <end position="92"/>
    </location>
</feature>
<dbReference type="InterPro" id="IPR007267">
    <property type="entry name" value="GtrA_DPMS_TM"/>
</dbReference>
<dbReference type="PANTHER" id="PTHR38459">
    <property type="entry name" value="PROPHAGE BACTOPRENOL-LINKED GLUCOSE TRANSLOCASE HOMOLOG"/>
    <property type="match status" value="1"/>
</dbReference>
<dbReference type="PANTHER" id="PTHR38459:SF1">
    <property type="entry name" value="PROPHAGE BACTOPRENOL-LINKED GLUCOSE TRANSLOCASE HOMOLOG"/>
    <property type="match status" value="1"/>
</dbReference>
<evidence type="ECO:0000256" key="6">
    <source>
        <dbReference type="SAM" id="MobiDB-lite"/>
    </source>
</evidence>
<organism evidence="9 10">
    <name type="scientific">Craurococcus roseus</name>
    <dbReference type="NCBI Taxonomy" id="77585"/>
    <lineage>
        <taxon>Bacteria</taxon>
        <taxon>Pseudomonadati</taxon>
        <taxon>Pseudomonadota</taxon>
        <taxon>Alphaproteobacteria</taxon>
        <taxon>Acetobacterales</taxon>
        <taxon>Acetobacteraceae</taxon>
        <taxon>Craurococcus</taxon>
    </lineage>
</organism>
<reference evidence="9 10" key="1">
    <citation type="journal article" date="2019" name="Int. J. Syst. Evol. Microbiol.">
        <title>The Global Catalogue of Microorganisms (GCM) 10K type strain sequencing project: providing services to taxonomists for standard genome sequencing and annotation.</title>
        <authorList>
            <consortium name="The Broad Institute Genomics Platform"/>
            <consortium name="The Broad Institute Genome Sequencing Center for Infectious Disease"/>
            <person name="Wu L."/>
            <person name="Ma J."/>
        </authorList>
    </citation>
    <scope>NUCLEOTIDE SEQUENCE [LARGE SCALE GENOMIC DNA]</scope>
    <source>
        <strain evidence="9 10">JCM 9933</strain>
    </source>
</reference>
<feature type="domain" description="GtrA/DPMS transmembrane" evidence="8">
    <location>
        <begin position="7"/>
        <end position="120"/>
    </location>
</feature>
<dbReference type="RefSeq" id="WP_343894016.1">
    <property type="nucleotide sequence ID" value="NZ_BAAAFZ010000008.1"/>
</dbReference>
<dbReference type="EMBL" id="BAAAFZ010000008">
    <property type="protein sequence ID" value="GAA0572973.1"/>
    <property type="molecule type" value="Genomic_DNA"/>
</dbReference>
<evidence type="ECO:0000256" key="5">
    <source>
        <dbReference type="ARBA" id="ARBA00023136"/>
    </source>
</evidence>
<keyword evidence="3 7" id="KW-0812">Transmembrane</keyword>
<evidence type="ECO:0000256" key="1">
    <source>
        <dbReference type="ARBA" id="ARBA00004141"/>
    </source>
</evidence>
<keyword evidence="5 7" id="KW-0472">Membrane</keyword>
<evidence type="ECO:0000313" key="9">
    <source>
        <dbReference type="EMBL" id="GAA0572973.1"/>
    </source>
</evidence>
<accession>A0ABN1ERZ4</accession>
<comment type="similarity">
    <text evidence="2">Belongs to the GtrA family.</text>
</comment>
<evidence type="ECO:0000256" key="3">
    <source>
        <dbReference type="ARBA" id="ARBA00022692"/>
    </source>
</evidence>
<evidence type="ECO:0000256" key="2">
    <source>
        <dbReference type="ARBA" id="ARBA00009399"/>
    </source>
</evidence>
<evidence type="ECO:0000313" key="10">
    <source>
        <dbReference type="Proteomes" id="UP001501588"/>
    </source>
</evidence>
<feature type="transmembrane region" description="Helical" evidence="7">
    <location>
        <begin position="34"/>
        <end position="58"/>
    </location>
</feature>
<dbReference type="Proteomes" id="UP001501588">
    <property type="component" value="Unassembled WGS sequence"/>
</dbReference>
<proteinExistence type="inferred from homology"/>
<evidence type="ECO:0000256" key="7">
    <source>
        <dbReference type="SAM" id="Phobius"/>
    </source>
</evidence>
<feature type="transmembrane region" description="Helical" evidence="7">
    <location>
        <begin position="98"/>
        <end position="116"/>
    </location>
</feature>
<comment type="subcellular location">
    <subcellularLocation>
        <location evidence="1">Membrane</location>
        <topology evidence="1">Multi-pass membrane protein</topology>
    </subcellularLocation>
</comment>
<sequence length="160" mass="15741">MRRPLLFAAVGVANTAVDFGVFLALTRVLGVGPVAASALGFLTGSAHSYVANGLLTFGDRGARLASAARVLRFAAVTALCLGVSVAAIAAALPFLPDVAAKAVSVLATFAAGYLLSGRFVYAAPAQAASAAGGGAGAGPVDPIQPREAFVGDRRDGGRGG</sequence>
<dbReference type="InterPro" id="IPR051401">
    <property type="entry name" value="GtrA_CellWall_Glycosyl"/>
</dbReference>
<keyword evidence="4 7" id="KW-1133">Transmembrane helix</keyword>